<evidence type="ECO:0000313" key="1">
    <source>
        <dbReference type="EMBL" id="MCL1633016.1"/>
    </source>
</evidence>
<comment type="caution">
    <text evidence="1">The sequence shown here is derived from an EMBL/GenBank/DDBJ whole genome shotgun (WGS) entry which is preliminary data.</text>
</comment>
<accession>A0ABT0MDR8</accession>
<dbReference type="EMBL" id="JAMAST010000041">
    <property type="protein sequence ID" value="MCL1633016.1"/>
    <property type="molecule type" value="Genomic_DNA"/>
</dbReference>
<keyword evidence="2" id="KW-1185">Reference proteome</keyword>
<sequence>MTINDRYNPGIHVSQKVTDKLNTDFMDLLEIAFRNAPDTKTREEIVEIARSFKENLEKVRV</sequence>
<dbReference type="Proteomes" id="UP001203004">
    <property type="component" value="Unassembled WGS sequence"/>
</dbReference>
<organism evidence="1 2">
    <name type="scientific">Sporolactobacillus mangiferae</name>
    <dbReference type="NCBI Taxonomy" id="2940498"/>
    <lineage>
        <taxon>Bacteria</taxon>
        <taxon>Bacillati</taxon>
        <taxon>Bacillota</taxon>
        <taxon>Bacilli</taxon>
        <taxon>Bacillales</taxon>
        <taxon>Sporolactobacillaceae</taxon>
        <taxon>Sporolactobacillus</taxon>
    </lineage>
</organism>
<protein>
    <submittedName>
        <fullName evidence="1">Uncharacterized protein</fullName>
    </submittedName>
</protein>
<name>A0ABT0MDR8_9BACL</name>
<evidence type="ECO:0000313" key="2">
    <source>
        <dbReference type="Proteomes" id="UP001203004"/>
    </source>
</evidence>
<proteinExistence type="predicted"/>
<gene>
    <name evidence="1" type="ORF">M3N64_13930</name>
</gene>
<dbReference type="RefSeq" id="WP_249104276.1">
    <property type="nucleotide sequence ID" value="NZ_JAMAST010000041.1"/>
</dbReference>
<reference evidence="1 2" key="1">
    <citation type="submission" date="2022-05" db="EMBL/GenBank/DDBJ databases">
        <title>Sporolactobacillus sp nov CPB3-1, isolated from tree bark (Mangifera indica L.).</title>
        <authorList>
            <person name="Phuengjayaem S."/>
            <person name="Tanasupawat S."/>
        </authorList>
    </citation>
    <scope>NUCLEOTIDE SEQUENCE [LARGE SCALE GENOMIC DNA]</scope>
    <source>
        <strain evidence="1 2">CPB3-1</strain>
    </source>
</reference>